<dbReference type="SUPFAM" id="SSF53720">
    <property type="entry name" value="ALDH-like"/>
    <property type="match status" value="1"/>
</dbReference>
<dbReference type="OrthoDB" id="6187633at2"/>
<dbReference type="AlphaFoldDB" id="A0A5E4RQ72"/>
<dbReference type="InterPro" id="IPR016160">
    <property type="entry name" value="Ald_DH_CS_CYS"/>
</dbReference>
<dbReference type="CDD" id="cd07097">
    <property type="entry name" value="ALDH_KGSADH-YcbD"/>
    <property type="match status" value="1"/>
</dbReference>
<protein>
    <submittedName>
        <fullName evidence="6">Aldehyde dehydrogenase</fullName>
    </submittedName>
</protein>
<evidence type="ECO:0000313" key="6">
    <source>
        <dbReference type="EMBL" id="VVD65175.1"/>
    </source>
</evidence>
<dbReference type="Proteomes" id="UP000414233">
    <property type="component" value="Unassembled WGS sequence"/>
</dbReference>
<feature type="domain" description="Aldehyde dehydrogenase" evidence="5">
    <location>
        <begin position="14"/>
        <end position="475"/>
    </location>
</feature>
<dbReference type="RefSeq" id="WP_150695273.1">
    <property type="nucleotide sequence ID" value="NZ_CABPRZ010000001.1"/>
</dbReference>
<dbReference type="GO" id="GO:0016620">
    <property type="term" value="F:oxidoreductase activity, acting on the aldehyde or oxo group of donors, NAD or NADP as acceptor"/>
    <property type="evidence" value="ECO:0007669"/>
    <property type="project" value="InterPro"/>
</dbReference>
<keyword evidence="7" id="KW-1185">Reference proteome</keyword>
<dbReference type="InterPro" id="IPR016163">
    <property type="entry name" value="Ald_DH_C"/>
</dbReference>
<name>A0A5E4RQ72_9BURK</name>
<evidence type="ECO:0000256" key="1">
    <source>
        <dbReference type="ARBA" id="ARBA00009986"/>
    </source>
</evidence>
<evidence type="ECO:0000313" key="7">
    <source>
        <dbReference type="Proteomes" id="UP000414233"/>
    </source>
</evidence>
<dbReference type="EMBL" id="CABPRZ010000001">
    <property type="protein sequence ID" value="VVD65175.1"/>
    <property type="molecule type" value="Genomic_DNA"/>
</dbReference>
<accession>A0A5E4RQ72</accession>
<dbReference type="InterPro" id="IPR016161">
    <property type="entry name" value="Ald_DH/histidinol_DH"/>
</dbReference>
<dbReference type="PROSITE" id="PS00687">
    <property type="entry name" value="ALDEHYDE_DEHYDR_GLU"/>
    <property type="match status" value="1"/>
</dbReference>
<sequence length="481" mass="50953">MSESVFRNYIGGKWLAGEDTQANVNPSDTRDVIGEYAQAGQAQAESAIAAARAAFPAWSAGGIQARHDALDRIGNELHARREELGALLSREEGKTLPEGIGEVGRAAMIFKFFAGEVLRTGGEVLPSVRPGVSVDIVRQPLGVIGLIAPWNFPMAIPAWKIAPALAYGNCVVFKPAELVPGCAWALAEIISRAGLPAGVFNLVMGRGSVVGEAIAQHPGVTAVSFTGSVATGRHLLAATAARQAKVQLEMGGKNPLIVLDDADLDIAVNCAVQGAYFSTGQRCTASSRFIVTDGIHDRFVTAVRAKLQGLRVDHALKAGADIGPVVDAKQLAQNLEYVDIAVREGATLAFGGQALERETPGFYQMPALLTDTTPGMRINREEVFGPVASVMRVRDYDEALAMANDTEFGLASGICTTSLKHATHFRQHAEAGMVMVNLPTAGVDYHVPFGGRKASSYGPREQGSYAREFYTTVKTAYTSAG</sequence>
<dbReference type="PANTHER" id="PTHR11699">
    <property type="entry name" value="ALDEHYDE DEHYDROGENASE-RELATED"/>
    <property type="match status" value="1"/>
</dbReference>
<dbReference type="FunFam" id="3.40.605.10:FF:000007">
    <property type="entry name" value="NAD/NADP-dependent betaine aldehyde dehydrogenase"/>
    <property type="match status" value="1"/>
</dbReference>
<dbReference type="InterPro" id="IPR029510">
    <property type="entry name" value="Ald_DH_CS_GLU"/>
</dbReference>
<evidence type="ECO:0000256" key="3">
    <source>
        <dbReference type="PROSITE-ProRule" id="PRU10007"/>
    </source>
</evidence>
<proteinExistence type="inferred from homology"/>
<evidence type="ECO:0000256" key="2">
    <source>
        <dbReference type="ARBA" id="ARBA00023002"/>
    </source>
</evidence>
<dbReference type="InterPro" id="IPR015590">
    <property type="entry name" value="Aldehyde_DH_dom"/>
</dbReference>
<organism evidence="6 7">
    <name type="scientific">Pandoraea terrae</name>
    <dbReference type="NCBI Taxonomy" id="1537710"/>
    <lineage>
        <taxon>Bacteria</taxon>
        <taxon>Pseudomonadati</taxon>
        <taxon>Pseudomonadota</taxon>
        <taxon>Betaproteobacteria</taxon>
        <taxon>Burkholderiales</taxon>
        <taxon>Burkholderiaceae</taxon>
        <taxon>Pandoraea</taxon>
    </lineage>
</organism>
<evidence type="ECO:0000259" key="5">
    <source>
        <dbReference type="Pfam" id="PF00171"/>
    </source>
</evidence>
<dbReference type="PROSITE" id="PS00070">
    <property type="entry name" value="ALDEHYDE_DEHYDR_CYS"/>
    <property type="match status" value="1"/>
</dbReference>
<comment type="similarity">
    <text evidence="1 4">Belongs to the aldehyde dehydrogenase family.</text>
</comment>
<dbReference type="Gene3D" id="3.40.309.10">
    <property type="entry name" value="Aldehyde Dehydrogenase, Chain A, domain 2"/>
    <property type="match status" value="1"/>
</dbReference>
<gene>
    <name evidence="6" type="ORF">PTE30175_00305</name>
</gene>
<dbReference type="Pfam" id="PF00171">
    <property type="entry name" value="Aldedh"/>
    <property type="match status" value="1"/>
</dbReference>
<keyword evidence="2 4" id="KW-0560">Oxidoreductase</keyword>
<dbReference type="Gene3D" id="3.40.605.10">
    <property type="entry name" value="Aldehyde Dehydrogenase, Chain A, domain 1"/>
    <property type="match status" value="1"/>
</dbReference>
<feature type="active site" evidence="3">
    <location>
        <position position="249"/>
    </location>
</feature>
<evidence type="ECO:0000256" key="4">
    <source>
        <dbReference type="RuleBase" id="RU003345"/>
    </source>
</evidence>
<dbReference type="InterPro" id="IPR016162">
    <property type="entry name" value="Ald_DH_N"/>
</dbReference>
<reference evidence="6 7" key="1">
    <citation type="submission" date="2019-08" db="EMBL/GenBank/DDBJ databases">
        <authorList>
            <person name="Peeters C."/>
        </authorList>
    </citation>
    <scope>NUCLEOTIDE SEQUENCE [LARGE SCALE GENOMIC DNA]</scope>
    <source>
        <strain evidence="6 7">LMG 30175</strain>
    </source>
</reference>